<feature type="region of interest" description="Disordered" evidence="3">
    <location>
        <begin position="194"/>
        <end position="214"/>
    </location>
</feature>
<feature type="region of interest" description="Disordered" evidence="3">
    <location>
        <begin position="323"/>
        <end position="343"/>
    </location>
</feature>
<reference evidence="4" key="2">
    <citation type="journal article" date="2023" name="Microbiol Resour">
        <title>Decontamination and Annotation of the Draft Genome Sequence of the Oomycete Lagenidium giganteum ARSEF 373.</title>
        <authorList>
            <person name="Morgan W.R."/>
            <person name="Tartar A."/>
        </authorList>
    </citation>
    <scope>NUCLEOTIDE SEQUENCE</scope>
    <source>
        <strain evidence="4">ARSEF 373</strain>
    </source>
</reference>
<evidence type="ECO:0000256" key="1">
    <source>
        <dbReference type="ARBA" id="ARBA00023054"/>
    </source>
</evidence>
<sequence length="667" mass="76723">MDDEGKLHAWRTLSDASEAGTDVDEEGEFSPRDEVEGEEEELHIAARAGIRLLEENAQLLEEIKFLQSQIAHVEDEKKALRRALEEKDEQMEQATNHLRESILENKELLSQLTQAKDQIALLEDQQHQHEQQARMPLTRRRMSLPGPFTAFAEPLSPILIPQAPVSAPTSSSKDSEDAQILSTTSSDYIAFDTMDIPSPTRQVPRRGPFPSPRRKMAAVRIKELEKGVDEEQRKASVLRMELNSAQKKICELKPLIGQLQDARRELQVINAHADELEKQLLMCEEEREEERELIESLRHTIEIYQRLDDPLVHQSKPLERRSFEHDVGAQSSTRRAPYGSPSRRVISQRDWGLEHTGADRFHLRDENATLLEQLSAIAEQVLSLKQQDNFARLTRSPPKMEKTSKGEEVEASVLGPLGFGTWTRTRYFEQQIIVLQDLLKRFRQEWKNAYDARLRAEKENTDLLARVECLQAVVKRRARNNHGEQDGNAVDDDAVSEQPWRTANSYDHLIKNRSGTQSKEDEAEAEQMCFALLRRLVDTWTTDKAKRMCLHDWLTNAIRCTGRRKPLYLHDLSSEIAMGFQTLLIPILREKFDVNVEIEKRLRTVIVTDLRLQVTSSAPTSEQAKACLQRINRSMFWLTDIEATLLEENEWCSSYARRKAARSSFAK</sequence>
<comment type="caution">
    <text evidence="4">The sequence shown here is derived from an EMBL/GenBank/DDBJ whole genome shotgun (WGS) entry which is preliminary data.</text>
</comment>
<gene>
    <name evidence="4" type="ORF">N0F65_009039</name>
</gene>
<proteinExistence type="predicted"/>
<dbReference type="Proteomes" id="UP001146120">
    <property type="component" value="Unassembled WGS sequence"/>
</dbReference>
<evidence type="ECO:0000256" key="2">
    <source>
        <dbReference type="SAM" id="Coils"/>
    </source>
</evidence>
<feature type="coiled-coil region" evidence="2">
    <location>
        <begin position="56"/>
        <end position="132"/>
    </location>
</feature>
<keyword evidence="5" id="KW-1185">Reference proteome</keyword>
<dbReference type="PANTHER" id="PTHR32083">
    <property type="entry name" value="CILIA AND FLAGELLA-ASSOCIATED PROTEIN 58-RELATED"/>
    <property type="match status" value="1"/>
</dbReference>
<accession>A0AAV2YWW7</accession>
<name>A0AAV2YWW7_9STRA</name>
<dbReference type="GO" id="GO:0005856">
    <property type="term" value="C:cytoskeleton"/>
    <property type="evidence" value="ECO:0007669"/>
    <property type="project" value="TreeGrafter"/>
</dbReference>
<evidence type="ECO:0000313" key="4">
    <source>
        <dbReference type="EMBL" id="DAZ97759.1"/>
    </source>
</evidence>
<feature type="region of interest" description="Disordered" evidence="3">
    <location>
        <begin position="1"/>
        <end position="39"/>
    </location>
</feature>
<reference evidence="4" key="1">
    <citation type="submission" date="2022-11" db="EMBL/GenBank/DDBJ databases">
        <authorList>
            <person name="Morgan W.R."/>
            <person name="Tartar A."/>
        </authorList>
    </citation>
    <scope>NUCLEOTIDE SEQUENCE</scope>
    <source>
        <strain evidence="4">ARSEF 373</strain>
    </source>
</reference>
<keyword evidence="1 2" id="KW-0175">Coiled coil</keyword>
<dbReference type="PANTHER" id="PTHR32083:SF48">
    <property type="entry name" value="TRANS-GOLGI NETWORK-LOCALIZED SYP41-INTERACTING PROTEIN 1"/>
    <property type="match status" value="1"/>
</dbReference>
<dbReference type="AlphaFoldDB" id="A0AAV2YWW7"/>
<protein>
    <submittedName>
        <fullName evidence="4">Uncharacterized protein</fullName>
    </submittedName>
</protein>
<organism evidence="4 5">
    <name type="scientific">Lagenidium giganteum</name>
    <dbReference type="NCBI Taxonomy" id="4803"/>
    <lineage>
        <taxon>Eukaryota</taxon>
        <taxon>Sar</taxon>
        <taxon>Stramenopiles</taxon>
        <taxon>Oomycota</taxon>
        <taxon>Peronosporomycetes</taxon>
        <taxon>Pythiales</taxon>
        <taxon>Pythiaceae</taxon>
    </lineage>
</organism>
<evidence type="ECO:0000256" key="3">
    <source>
        <dbReference type="SAM" id="MobiDB-lite"/>
    </source>
</evidence>
<dbReference type="EMBL" id="DAKRPA010000126">
    <property type="protein sequence ID" value="DAZ97759.1"/>
    <property type="molecule type" value="Genomic_DNA"/>
</dbReference>
<feature type="coiled-coil region" evidence="2">
    <location>
        <begin position="214"/>
        <end position="307"/>
    </location>
</feature>
<evidence type="ECO:0000313" key="5">
    <source>
        <dbReference type="Proteomes" id="UP001146120"/>
    </source>
</evidence>